<evidence type="ECO:0000313" key="2">
    <source>
        <dbReference type="Proteomes" id="UP000271573"/>
    </source>
</evidence>
<sequence>MALDFGEHPDRVFKDAPLRSVLAQIRFDPIPSLLTEAGTTGFHSVIRSRYPEGPKKIEELALEMAPRHMSVRQTAPVWSFSTAAADYKASLSHDFIALETPSYTNFGDFLGQLGFLLAAIDRTLMPSTSRRIGLRKINAVPLPDPSSPASLTARIREDLLGPIARDDWPALVKGASGQLIFEEDLKQLAVRYAIEGSVEDKAFFILDMDYHTEVPYAVKDSADIRDLVRHLSNGITSFFEWALKEPYKETLRPTPRGE</sequence>
<dbReference type="EMBL" id="AP019307">
    <property type="protein sequence ID" value="BBH17540.1"/>
    <property type="molecule type" value="Genomic_DNA"/>
</dbReference>
<dbReference type="InterPro" id="IPR026349">
    <property type="entry name" value="CHP04255"/>
</dbReference>
<dbReference type="NCBIfam" id="TIGR04255">
    <property type="entry name" value="sporadTIGR04255"/>
    <property type="match status" value="1"/>
</dbReference>
<protein>
    <recommendedName>
        <fullName evidence="3">TIGR04255 family protein</fullName>
    </recommendedName>
</protein>
<evidence type="ECO:0000313" key="1">
    <source>
        <dbReference type="EMBL" id="BBH17540.1"/>
    </source>
</evidence>
<dbReference type="Proteomes" id="UP000271573">
    <property type="component" value="Chromosome"/>
</dbReference>
<keyword evidence="2" id="KW-1185">Reference proteome</keyword>
<dbReference type="AlphaFoldDB" id="A0A3G9IEW8"/>
<name>A0A3G9IEW8_9ACTN</name>
<organism evidence="1 2">
    <name type="scientific">Nocardioides baekrokdamisoli</name>
    <dbReference type="NCBI Taxonomy" id="1804624"/>
    <lineage>
        <taxon>Bacteria</taxon>
        <taxon>Bacillati</taxon>
        <taxon>Actinomycetota</taxon>
        <taxon>Actinomycetes</taxon>
        <taxon>Propionibacteriales</taxon>
        <taxon>Nocardioidaceae</taxon>
        <taxon>Nocardioides</taxon>
    </lineage>
</organism>
<dbReference type="RefSeq" id="WP_164512553.1">
    <property type="nucleotide sequence ID" value="NZ_AP019307.1"/>
</dbReference>
<accession>A0A3G9IEW8</accession>
<dbReference type="KEGG" id="nbe:Back2_18270"/>
<proteinExistence type="predicted"/>
<evidence type="ECO:0008006" key="3">
    <source>
        <dbReference type="Google" id="ProtNLM"/>
    </source>
</evidence>
<gene>
    <name evidence="1" type="ORF">Back2_18270</name>
</gene>
<reference evidence="1 2" key="1">
    <citation type="submission" date="2018-11" db="EMBL/GenBank/DDBJ databases">
        <title>Complete genome sequence of Nocardioides baekrokdamisoli strain KCTC 39748.</title>
        <authorList>
            <person name="Kang S.W."/>
            <person name="Lee K.C."/>
            <person name="Kim K.K."/>
            <person name="Kim J.S."/>
            <person name="Kim D.S."/>
            <person name="Ko S.H."/>
            <person name="Yang S.H."/>
            <person name="Shin Y.K."/>
            <person name="Lee J.S."/>
        </authorList>
    </citation>
    <scope>NUCLEOTIDE SEQUENCE [LARGE SCALE GENOMIC DNA]</scope>
    <source>
        <strain evidence="1 2">KCTC 39748</strain>
    </source>
</reference>